<dbReference type="EMBL" id="LAZR01065972">
    <property type="protein sequence ID" value="KKK54481.1"/>
    <property type="molecule type" value="Genomic_DNA"/>
</dbReference>
<gene>
    <name evidence="1" type="ORF">LCGC14_3084290</name>
</gene>
<dbReference type="AlphaFoldDB" id="A0A0F8Z336"/>
<protein>
    <submittedName>
        <fullName evidence="1">Uncharacterized protein</fullName>
    </submittedName>
</protein>
<name>A0A0F8Z336_9ZZZZ</name>
<feature type="non-terminal residue" evidence="1">
    <location>
        <position position="29"/>
    </location>
</feature>
<organism evidence="1">
    <name type="scientific">marine sediment metagenome</name>
    <dbReference type="NCBI Taxonomy" id="412755"/>
    <lineage>
        <taxon>unclassified sequences</taxon>
        <taxon>metagenomes</taxon>
        <taxon>ecological metagenomes</taxon>
    </lineage>
</organism>
<proteinExistence type="predicted"/>
<sequence>MGKKRQKIQLELAFMTEDRGETPMADNEG</sequence>
<evidence type="ECO:0000313" key="1">
    <source>
        <dbReference type="EMBL" id="KKK54481.1"/>
    </source>
</evidence>
<reference evidence="1" key="1">
    <citation type="journal article" date="2015" name="Nature">
        <title>Complex archaea that bridge the gap between prokaryotes and eukaryotes.</title>
        <authorList>
            <person name="Spang A."/>
            <person name="Saw J.H."/>
            <person name="Jorgensen S.L."/>
            <person name="Zaremba-Niedzwiedzka K."/>
            <person name="Martijn J."/>
            <person name="Lind A.E."/>
            <person name="van Eijk R."/>
            <person name="Schleper C."/>
            <person name="Guy L."/>
            <person name="Ettema T.J."/>
        </authorList>
    </citation>
    <scope>NUCLEOTIDE SEQUENCE</scope>
</reference>
<comment type="caution">
    <text evidence="1">The sequence shown here is derived from an EMBL/GenBank/DDBJ whole genome shotgun (WGS) entry which is preliminary data.</text>
</comment>
<accession>A0A0F8Z336</accession>